<dbReference type="InterPro" id="IPR036397">
    <property type="entry name" value="RNaseH_sf"/>
</dbReference>
<dbReference type="SMART" id="SM00479">
    <property type="entry name" value="EXOIII"/>
    <property type="match status" value="1"/>
</dbReference>
<keyword evidence="2" id="KW-0378">Hydrolase</keyword>
<dbReference type="Gene3D" id="3.30.420.10">
    <property type="entry name" value="Ribonuclease H-like superfamily/Ribonuclease H"/>
    <property type="match status" value="1"/>
</dbReference>
<dbReference type="RefSeq" id="WP_090244179.1">
    <property type="nucleotide sequence ID" value="NZ_FNOU01000006.1"/>
</dbReference>
<dbReference type="GO" id="GO:0003676">
    <property type="term" value="F:nucleic acid binding"/>
    <property type="evidence" value="ECO:0007669"/>
    <property type="project" value="InterPro"/>
</dbReference>
<dbReference type="AlphaFoldDB" id="A0A1H3E411"/>
<gene>
    <name evidence="2" type="ORF">SAMN04488579_10677</name>
</gene>
<reference evidence="3" key="1">
    <citation type="submission" date="2016-10" db="EMBL/GenBank/DDBJ databases">
        <authorList>
            <person name="Varghese N."/>
            <person name="Submissions S."/>
        </authorList>
    </citation>
    <scope>NUCLEOTIDE SEQUENCE [LARGE SCALE GENOMIC DNA]</scope>
    <source>
        <strain evidence="3">VPI 5359</strain>
    </source>
</reference>
<dbReference type="OrthoDB" id="9803913at2"/>
<protein>
    <submittedName>
        <fullName evidence="2">Exonuclease</fullName>
    </submittedName>
</protein>
<dbReference type="STRING" id="1528.SAMN04488579_10677"/>
<organism evidence="2 3">
    <name type="scientific">Eubacterium barkeri</name>
    <name type="common">Clostridium barkeri</name>
    <dbReference type="NCBI Taxonomy" id="1528"/>
    <lineage>
        <taxon>Bacteria</taxon>
        <taxon>Bacillati</taxon>
        <taxon>Bacillota</taxon>
        <taxon>Clostridia</taxon>
        <taxon>Eubacteriales</taxon>
        <taxon>Eubacteriaceae</taxon>
        <taxon>Eubacterium</taxon>
    </lineage>
</organism>
<accession>A0A1H3E411</accession>
<proteinExistence type="predicted"/>
<evidence type="ECO:0000313" key="3">
    <source>
        <dbReference type="Proteomes" id="UP000199652"/>
    </source>
</evidence>
<evidence type="ECO:0000313" key="2">
    <source>
        <dbReference type="EMBL" id="SDX73018.1"/>
    </source>
</evidence>
<evidence type="ECO:0000259" key="1">
    <source>
        <dbReference type="SMART" id="SM00479"/>
    </source>
</evidence>
<dbReference type="InterPro" id="IPR012337">
    <property type="entry name" value="RNaseH-like_sf"/>
</dbReference>
<keyword evidence="2" id="KW-0269">Exonuclease</keyword>
<dbReference type="InterPro" id="IPR013520">
    <property type="entry name" value="Ribonucl_H"/>
</dbReference>
<dbReference type="Proteomes" id="UP000199652">
    <property type="component" value="Unassembled WGS sequence"/>
</dbReference>
<dbReference type="EMBL" id="FNOU01000006">
    <property type="protein sequence ID" value="SDX73018.1"/>
    <property type="molecule type" value="Genomic_DNA"/>
</dbReference>
<dbReference type="SUPFAM" id="SSF53098">
    <property type="entry name" value="Ribonuclease H-like"/>
    <property type="match status" value="1"/>
</dbReference>
<dbReference type="CDD" id="cd06127">
    <property type="entry name" value="DEDDh"/>
    <property type="match status" value="1"/>
</dbReference>
<dbReference type="Pfam" id="PF00929">
    <property type="entry name" value="RNase_T"/>
    <property type="match status" value="1"/>
</dbReference>
<dbReference type="GO" id="GO:0004527">
    <property type="term" value="F:exonuclease activity"/>
    <property type="evidence" value="ECO:0007669"/>
    <property type="project" value="UniProtKB-KW"/>
</dbReference>
<feature type="domain" description="Exonuclease" evidence="1">
    <location>
        <begin position="178"/>
        <end position="333"/>
    </location>
</feature>
<keyword evidence="3" id="KW-1185">Reference proteome</keyword>
<sequence length="333" mass="38684">MKSQLAKFKKIKDKPLSDILHILHLSEERLYKLCHMWIDQGHLKKDDPIFTEIREHRQARRQHAIQNRREQELKAYQELRDADLTIGETAKRLRFSRLKMDHFFKKWYQTLSQQEHSDTEIAHILRVNTTHYENIRTEYEEEARLKSEARERRLSANRLYADTHLAGIQEDLQRGTQRYLIFDIEAIQCPDEPIEISMIDCHGNTVLNQLIKPVNNINWRIEKLTGITNDMVAHQPNIHSVMPIIKELTQGRTLLSWGSDYDAVLFKAACEETGTDLKCTFGCAQRIHMGVLDSKNQIALGTAAGTNTQSHRALDDCLLVLDILKRDIALKGL</sequence>
<keyword evidence="2" id="KW-0540">Nuclease</keyword>
<name>A0A1H3E411_EUBBA</name>